<dbReference type="EMBL" id="GBRH01240882">
    <property type="protein sequence ID" value="JAD57013.1"/>
    <property type="molecule type" value="Transcribed_RNA"/>
</dbReference>
<accession>A0A0A9B4E4</accession>
<proteinExistence type="predicted"/>
<organism evidence="1">
    <name type="scientific">Arundo donax</name>
    <name type="common">Giant reed</name>
    <name type="synonym">Donax arundinaceus</name>
    <dbReference type="NCBI Taxonomy" id="35708"/>
    <lineage>
        <taxon>Eukaryota</taxon>
        <taxon>Viridiplantae</taxon>
        <taxon>Streptophyta</taxon>
        <taxon>Embryophyta</taxon>
        <taxon>Tracheophyta</taxon>
        <taxon>Spermatophyta</taxon>
        <taxon>Magnoliopsida</taxon>
        <taxon>Liliopsida</taxon>
        <taxon>Poales</taxon>
        <taxon>Poaceae</taxon>
        <taxon>PACMAD clade</taxon>
        <taxon>Arundinoideae</taxon>
        <taxon>Arundineae</taxon>
        <taxon>Arundo</taxon>
    </lineage>
</organism>
<protein>
    <submittedName>
        <fullName evidence="1">Uncharacterized protein</fullName>
    </submittedName>
</protein>
<reference evidence="1" key="2">
    <citation type="journal article" date="2015" name="Data Brief">
        <title>Shoot transcriptome of the giant reed, Arundo donax.</title>
        <authorList>
            <person name="Barrero R.A."/>
            <person name="Guerrero F.D."/>
            <person name="Moolhuijzen P."/>
            <person name="Goolsby J.A."/>
            <person name="Tidwell J."/>
            <person name="Bellgard S.E."/>
            <person name="Bellgard M.I."/>
        </authorList>
    </citation>
    <scope>NUCLEOTIDE SEQUENCE</scope>
    <source>
        <tissue evidence="1">Shoot tissue taken approximately 20 cm above the soil surface</tissue>
    </source>
</reference>
<reference evidence="1" key="1">
    <citation type="submission" date="2014-09" db="EMBL/GenBank/DDBJ databases">
        <authorList>
            <person name="Magalhaes I.L.F."/>
            <person name="Oliveira U."/>
            <person name="Santos F.R."/>
            <person name="Vidigal T.H.D.A."/>
            <person name="Brescovit A.D."/>
            <person name="Santos A.J."/>
        </authorList>
    </citation>
    <scope>NUCLEOTIDE SEQUENCE</scope>
    <source>
        <tissue evidence="1">Shoot tissue taken approximately 20 cm above the soil surface</tissue>
    </source>
</reference>
<evidence type="ECO:0000313" key="1">
    <source>
        <dbReference type="EMBL" id="JAD57013.1"/>
    </source>
</evidence>
<name>A0A0A9B4E4_ARUDO</name>
<sequence>MEKKQDLITRRTRMF</sequence>